<dbReference type="GO" id="GO:0006637">
    <property type="term" value="P:acyl-CoA metabolic process"/>
    <property type="evidence" value="ECO:0007669"/>
    <property type="project" value="InterPro"/>
</dbReference>
<accession>I3SCK9</accession>
<dbReference type="CDD" id="cd03444">
    <property type="entry name" value="Thioesterase_II_repeat1"/>
    <property type="match status" value="1"/>
</dbReference>
<evidence type="ECO:0000256" key="1">
    <source>
        <dbReference type="ARBA" id="ARBA00006538"/>
    </source>
</evidence>
<dbReference type="Pfam" id="PF02551">
    <property type="entry name" value="Acyl_CoA_thio"/>
    <property type="match status" value="1"/>
</dbReference>
<dbReference type="Pfam" id="PF13622">
    <property type="entry name" value="4HBT_3"/>
    <property type="match status" value="1"/>
</dbReference>
<reference evidence="5" key="1">
    <citation type="submission" date="2012-05" db="EMBL/GenBank/DDBJ databases">
        <authorList>
            <person name="Krishnakumar V."/>
            <person name="Cheung F."/>
            <person name="Xiao Y."/>
            <person name="Chan A."/>
            <person name="Moskal W.A."/>
            <person name="Town C.D."/>
        </authorList>
    </citation>
    <scope>NUCLEOTIDE SEQUENCE</scope>
</reference>
<dbReference type="InterPro" id="IPR003703">
    <property type="entry name" value="Acyl_CoA_thio"/>
</dbReference>
<evidence type="ECO:0000259" key="4">
    <source>
        <dbReference type="Pfam" id="PF13622"/>
    </source>
</evidence>
<feature type="domain" description="Acyl-CoA thioesterase-like N-terminal HotDog" evidence="4">
    <location>
        <begin position="2"/>
        <end position="38"/>
    </location>
</feature>
<organism evidence="5">
    <name type="scientific">Lotus japonicus</name>
    <name type="common">Lotus corniculatus var. japonicus</name>
    <dbReference type="NCBI Taxonomy" id="34305"/>
    <lineage>
        <taxon>Eukaryota</taxon>
        <taxon>Viridiplantae</taxon>
        <taxon>Streptophyta</taxon>
        <taxon>Embryophyta</taxon>
        <taxon>Tracheophyta</taxon>
        <taxon>Spermatophyta</taxon>
        <taxon>Magnoliopsida</taxon>
        <taxon>eudicotyledons</taxon>
        <taxon>Gunneridae</taxon>
        <taxon>Pentapetalae</taxon>
        <taxon>rosids</taxon>
        <taxon>fabids</taxon>
        <taxon>Fabales</taxon>
        <taxon>Fabaceae</taxon>
        <taxon>Papilionoideae</taxon>
        <taxon>50 kb inversion clade</taxon>
        <taxon>NPAAA clade</taxon>
        <taxon>Hologalegina</taxon>
        <taxon>robinioid clade</taxon>
        <taxon>Loteae</taxon>
        <taxon>Lotus</taxon>
    </lineage>
</organism>
<sequence length="230" mass="26431">MPIMYQVHRLRDGKNFAARKVDAIQKGKVIFTLLASFHKEESGLDHQEVDMPSVPAPDMLLPMEDLRERRLLDPRFPITYRNLKATTRFVPWPIDIRFCESRIATNQTKSPPSLNYWFRAKGKLSDDQALHRSVVAYTSDLIFLQVSLNPHRGKGFRARGVSLDHSMWFHRSVKADDWVLFTIFTPSAYNARACVTGQMFNQKGELLVSLVQEGLTRKLKPQDSVSKSKL</sequence>
<name>I3SCK9_LOTJA</name>
<dbReference type="PANTHER" id="PTHR11066:SF65">
    <property type="entry name" value="ACYL-COA THIOESTERASE"/>
    <property type="match status" value="1"/>
</dbReference>
<dbReference type="PANTHER" id="PTHR11066">
    <property type="entry name" value="ACYL-COA THIOESTERASE"/>
    <property type="match status" value="1"/>
</dbReference>
<dbReference type="AlphaFoldDB" id="I3SCK9"/>
<dbReference type="InterPro" id="IPR029069">
    <property type="entry name" value="HotDog_dom_sf"/>
</dbReference>
<proteinExistence type="evidence at transcript level"/>
<dbReference type="InterPro" id="IPR049449">
    <property type="entry name" value="TesB_ACOT8-like_N"/>
</dbReference>
<dbReference type="InterPro" id="IPR025652">
    <property type="entry name" value="TesB_C"/>
</dbReference>
<feature type="domain" description="Acyl-CoA thioesterase 2 C-terminal" evidence="3">
    <location>
        <begin position="113"/>
        <end position="215"/>
    </location>
</feature>
<keyword evidence="2" id="KW-0378">Hydrolase</keyword>
<protein>
    <recommendedName>
        <fullName evidence="6">Acyl-CoA thioesterase II domain-containing protein</fullName>
    </recommendedName>
</protein>
<comment type="similarity">
    <text evidence="1">Belongs to the C/M/P thioester hydrolase family.</text>
</comment>
<dbReference type="Gene3D" id="2.40.160.210">
    <property type="entry name" value="Acyl-CoA thioesterase, double hotdog domain"/>
    <property type="match status" value="1"/>
</dbReference>
<evidence type="ECO:0008006" key="6">
    <source>
        <dbReference type="Google" id="ProtNLM"/>
    </source>
</evidence>
<evidence type="ECO:0000259" key="3">
    <source>
        <dbReference type="Pfam" id="PF02551"/>
    </source>
</evidence>
<dbReference type="EMBL" id="BT138206">
    <property type="protein sequence ID" value="AFK38001.1"/>
    <property type="molecule type" value="mRNA"/>
</dbReference>
<dbReference type="InterPro" id="IPR042171">
    <property type="entry name" value="Acyl-CoA_hotdog"/>
</dbReference>
<dbReference type="GO" id="GO:0009062">
    <property type="term" value="P:fatty acid catabolic process"/>
    <property type="evidence" value="ECO:0007669"/>
    <property type="project" value="TreeGrafter"/>
</dbReference>
<evidence type="ECO:0000256" key="2">
    <source>
        <dbReference type="ARBA" id="ARBA00022801"/>
    </source>
</evidence>
<evidence type="ECO:0000313" key="5">
    <source>
        <dbReference type="EMBL" id="AFK38001.1"/>
    </source>
</evidence>
<dbReference type="SUPFAM" id="SSF54637">
    <property type="entry name" value="Thioesterase/thiol ester dehydrase-isomerase"/>
    <property type="match status" value="2"/>
</dbReference>
<dbReference type="GO" id="GO:0047617">
    <property type="term" value="F:fatty acyl-CoA hydrolase activity"/>
    <property type="evidence" value="ECO:0007669"/>
    <property type="project" value="InterPro"/>
</dbReference>